<keyword evidence="4" id="KW-0812">Transmembrane</keyword>
<evidence type="ECO:0000256" key="3">
    <source>
        <dbReference type="ARBA" id="ARBA00022679"/>
    </source>
</evidence>
<evidence type="ECO:0000256" key="8">
    <source>
        <dbReference type="SAM" id="MobiDB-lite"/>
    </source>
</evidence>
<dbReference type="SUPFAM" id="SSF53448">
    <property type="entry name" value="Nucleotide-diphospho-sugar transferases"/>
    <property type="match status" value="1"/>
</dbReference>
<comment type="caution">
    <text evidence="10">The sequence shown here is derived from an EMBL/GenBank/DDBJ whole genome shotgun (WGS) entry which is preliminary data.</text>
</comment>
<evidence type="ECO:0000256" key="4">
    <source>
        <dbReference type="ARBA" id="ARBA00022692"/>
    </source>
</evidence>
<evidence type="ECO:0000256" key="7">
    <source>
        <dbReference type="ARBA" id="ARBA00023136"/>
    </source>
</evidence>
<organism evidence="10 11">
    <name type="scientific">Eiseniibacteriota bacterium</name>
    <dbReference type="NCBI Taxonomy" id="2212470"/>
    <lineage>
        <taxon>Bacteria</taxon>
        <taxon>Candidatus Eiseniibacteriota</taxon>
    </lineage>
</organism>
<name>A0A938BNF8_UNCEI</name>
<evidence type="ECO:0000256" key="5">
    <source>
        <dbReference type="ARBA" id="ARBA00022985"/>
    </source>
</evidence>
<keyword evidence="7" id="KW-0472">Membrane</keyword>
<evidence type="ECO:0000256" key="1">
    <source>
        <dbReference type="ARBA" id="ARBA00022475"/>
    </source>
</evidence>
<keyword evidence="5" id="KW-0448">Lipopolysaccharide biosynthesis</keyword>
<feature type="region of interest" description="Disordered" evidence="8">
    <location>
        <begin position="246"/>
        <end position="265"/>
    </location>
</feature>
<dbReference type="AlphaFoldDB" id="A0A938BNF8"/>
<sequence length="265" mass="30078">MTSTAAGRETISVFFPAYNDWGTIASMIVLSFRVLEELGVVGEVVIVNDASPDHTGEIVGELARHYPRLRMVTHPANRGYGGALRSGFGAARGDWVFYTDGDAQYDVRELKLLWERRHGADIVNGYKIRRSDPWYRAVVGRLYHHFVRSLFRLPVRDVDCDFRLLRREVFDRIRLTEDSGLICTELMAKVALARLRIVEVPVHHYHRMHGKSQFFNARRVLRVLVNMIGLWWRLFVRREPIGPPAPGDRGRADAAGEAGDAGIPG</sequence>
<evidence type="ECO:0000256" key="2">
    <source>
        <dbReference type="ARBA" id="ARBA00022676"/>
    </source>
</evidence>
<dbReference type="Gene3D" id="3.90.550.10">
    <property type="entry name" value="Spore Coat Polysaccharide Biosynthesis Protein SpsA, Chain A"/>
    <property type="match status" value="1"/>
</dbReference>
<dbReference type="EMBL" id="VGIY01000557">
    <property type="protein sequence ID" value="MBM3318944.1"/>
    <property type="molecule type" value="Genomic_DNA"/>
</dbReference>
<feature type="domain" description="Glycosyltransferase 2-like" evidence="9">
    <location>
        <begin position="12"/>
        <end position="173"/>
    </location>
</feature>
<keyword evidence="3" id="KW-0808">Transferase</keyword>
<dbReference type="GO" id="GO:0009103">
    <property type="term" value="P:lipopolysaccharide biosynthetic process"/>
    <property type="evidence" value="ECO:0007669"/>
    <property type="project" value="UniProtKB-KW"/>
</dbReference>
<protein>
    <submittedName>
        <fullName evidence="10">Glycosyltransferase family 2 protein</fullName>
    </submittedName>
</protein>
<dbReference type="InterPro" id="IPR029044">
    <property type="entry name" value="Nucleotide-diphossugar_trans"/>
</dbReference>
<dbReference type="CDD" id="cd04179">
    <property type="entry name" value="DPM_DPG-synthase_like"/>
    <property type="match status" value="1"/>
</dbReference>
<gene>
    <name evidence="10" type="ORF">FJY75_13935</name>
</gene>
<reference evidence="10" key="1">
    <citation type="submission" date="2019-03" db="EMBL/GenBank/DDBJ databases">
        <title>Lake Tanganyika Metagenome-Assembled Genomes (MAGs).</title>
        <authorList>
            <person name="Tran P."/>
        </authorList>
    </citation>
    <scope>NUCLEOTIDE SEQUENCE</scope>
    <source>
        <strain evidence="10">M_DeepCast_400m_m2_100</strain>
    </source>
</reference>
<proteinExistence type="predicted"/>
<evidence type="ECO:0000313" key="10">
    <source>
        <dbReference type="EMBL" id="MBM3318944.1"/>
    </source>
</evidence>
<feature type="compositionally biased region" description="Low complexity" evidence="8">
    <location>
        <begin position="255"/>
        <end position="265"/>
    </location>
</feature>
<dbReference type="InterPro" id="IPR001173">
    <property type="entry name" value="Glyco_trans_2-like"/>
</dbReference>
<dbReference type="GO" id="GO:0099621">
    <property type="term" value="F:undecaprenyl-phosphate 4-deoxy-4-formamido-L-arabinose transferase activity"/>
    <property type="evidence" value="ECO:0007669"/>
    <property type="project" value="TreeGrafter"/>
</dbReference>
<dbReference type="Proteomes" id="UP000748308">
    <property type="component" value="Unassembled WGS sequence"/>
</dbReference>
<dbReference type="InterPro" id="IPR050256">
    <property type="entry name" value="Glycosyltransferase_2"/>
</dbReference>
<keyword evidence="6" id="KW-1133">Transmembrane helix</keyword>
<accession>A0A938BNF8</accession>
<evidence type="ECO:0000259" key="9">
    <source>
        <dbReference type="Pfam" id="PF00535"/>
    </source>
</evidence>
<keyword evidence="1" id="KW-1003">Cell membrane</keyword>
<dbReference type="PANTHER" id="PTHR48090">
    <property type="entry name" value="UNDECAPRENYL-PHOSPHATE 4-DEOXY-4-FORMAMIDO-L-ARABINOSE TRANSFERASE-RELATED"/>
    <property type="match status" value="1"/>
</dbReference>
<dbReference type="Pfam" id="PF00535">
    <property type="entry name" value="Glycos_transf_2"/>
    <property type="match status" value="1"/>
</dbReference>
<dbReference type="PANTHER" id="PTHR48090:SF3">
    <property type="entry name" value="UNDECAPRENYL-PHOSPHATE 4-DEOXY-4-FORMAMIDO-L-ARABINOSE TRANSFERASE"/>
    <property type="match status" value="1"/>
</dbReference>
<evidence type="ECO:0000256" key="6">
    <source>
        <dbReference type="ARBA" id="ARBA00022989"/>
    </source>
</evidence>
<keyword evidence="2" id="KW-0328">Glycosyltransferase</keyword>
<dbReference type="GO" id="GO:0005886">
    <property type="term" value="C:plasma membrane"/>
    <property type="evidence" value="ECO:0007669"/>
    <property type="project" value="TreeGrafter"/>
</dbReference>
<evidence type="ECO:0000313" key="11">
    <source>
        <dbReference type="Proteomes" id="UP000748308"/>
    </source>
</evidence>